<evidence type="ECO:0000313" key="2">
    <source>
        <dbReference type="EMBL" id="MDV6230866.1"/>
    </source>
</evidence>
<gene>
    <name evidence="2" type="ORF">R3P95_09920</name>
</gene>
<organism evidence="2 3">
    <name type="scientific">Rhodococcus cercidiphylli</name>
    <dbReference type="NCBI Taxonomy" id="489916"/>
    <lineage>
        <taxon>Bacteria</taxon>
        <taxon>Bacillati</taxon>
        <taxon>Actinomycetota</taxon>
        <taxon>Actinomycetes</taxon>
        <taxon>Mycobacteriales</taxon>
        <taxon>Nocardiaceae</taxon>
        <taxon>Rhodococcus</taxon>
    </lineage>
</organism>
<dbReference type="EMBL" id="JAWLKE010000003">
    <property type="protein sequence ID" value="MDV6230866.1"/>
    <property type="molecule type" value="Genomic_DNA"/>
</dbReference>
<protein>
    <submittedName>
        <fullName evidence="2">Phage minor capsid protein</fullName>
    </submittedName>
</protein>
<name>A0ABU4AXB9_9NOCA</name>
<feature type="compositionally biased region" description="Basic and acidic residues" evidence="1">
    <location>
        <begin position="339"/>
        <end position="371"/>
    </location>
</feature>
<keyword evidence="3" id="KW-1185">Reference proteome</keyword>
<proteinExistence type="predicted"/>
<dbReference type="Pfam" id="PF06152">
    <property type="entry name" value="Phage_min_cap2"/>
    <property type="match status" value="1"/>
</dbReference>
<feature type="compositionally biased region" description="Polar residues" evidence="1">
    <location>
        <begin position="382"/>
        <end position="392"/>
    </location>
</feature>
<feature type="region of interest" description="Disordered" evidence="1">
    <location>
        <begin position="339"/>
        <end position="400"/>
    </location>
</feature>
<comment type="caution">
    <text evidence="2">The sequence shown here is derived from an EMBL/GenBank/DDBJ whole genome shotgun (WGS) entry which is preliminary data.</text>
</comment>
<sequence length="729" mass="80101">MPLQAQQADNEHTRLLVAEYERLELILLEEVATRLRKNESAPDWVNQRLSEIWALKKAAAAHVASMLKGHPRTLDNAISEAARKGVAVADSDIAAAGGRGQGNMRFNTAGVALATDSRAIALLHHEAAFALNTLNTGILRATEDLYRQVVYRTVPTVISGVETRVKSTQRALDEFAKHGIKGFTDKGGRTWSMTAYAEMAMRTAATRALTQSHQDRLLERGYDLVVVSSHPRPAPQCQPYERQVLSLSGGNTGVVEVENALTGKMTRIRVKASLETATSRGLFHPNCRHTSNIWLPGVTDTTPTKPNDEGYEDTQKLRYLERQTRDWKRRSATALTPEAKKRANAKVKEWQKQIRDHTEQSGVGRRRDREQITGVYGPGNATRANASKTNVPKPTVQDPPAVQKTAASLSQSTRDLVADARSSIPKDRAGWLDTTLRYPKDGNGAKLVPEKLQRHLDTTLDVGTAIQRDTRALIDGDTTIRKLHAEDKQLTDAAQWLSPRRNGIQRDIARREQAIIQSALAEVRDFGSAPQSAALITATKGGGTAAALAQLRAAEQYFPTDWLVAAAGRGTLRVGVAERAFFRRGTDGDTLAAASFDELPDYRGAFSNYPEEVMVHELGHRMEQAVPGLTQLEYALVRSRSITNGVLEEPTTIYQGVDGLAHEIGYEDQWRNKYAGKTYANDSQADPAREPAEVFQVGLQDALGRSDARGEFDETGQLQAFVLGVLALL</sequence>
<reference evidence="2 3" key="1">
    <citation type="submission" date="2023-10" db="EMBL/GenBank/DDBJ databases">
        <title>Development of a sustainable strategy for remediation of hydrocarbon-contaminated territories based on the waste exchange concept.</title>
        <authorList>
            <person name="Krivoruchko A."/>
        </authorList>
    </citation>
    <scope>NUCLEOTIDE SEQUENCE [LARGE SCALE GENOMIC DNA]</scope>
    <source>
        <strain evidence="2 3">IEGM 1322</strain>
    </source>
</reference>
<evidence type="ECO:0000313" key="3">
    <source>
        <dbReference type="Proteomes" id="UP001185899"/>
    </source>
</evidence>
<accession>A0ABU4AXB9</accession>
<dbReference type="RefSeq" id="WP_317548238.1">
    <property type="nucleotide sequence ID" value="NZ_JAWLKE010000003.1"/>
</dbReference>
<dbReference type="Proteomes" id="UP001185899">
    <property type="component" value="Unassembled WGS sequence"/>
</dbReference>
<evidence type="ECO:0000256" key="1">
    <source>
        <dbReference type="SAM" id="MobiDB-lite"/>
    </source>
</evidence>
<dbReference type="InterPro" id="IPR009319">
    <property type="entry name" value="Phage_A118_VSP1"/>
</dbReference>